<evidence type="ECO:0000313" key="2">
    <source>
        <dbReference type="EMBL" id="KOF67519.1"/>
    </source>
</evidence>
<keyword evidence="1" id="KW-0472">Membrane</keyword>
<dbReference type="OrthoDB" id="6068151at2759"/>
<protein>
    <recommendedName>
        <fullName evidence="3">EamA domain-containing protein</fullName>
    </recommendedName>
</protein>
<sequence length="359" mass="41089">MEQKIDWQATATVLFWIILQLISFQLMFPISMTFAFAKNSPVFFGLCFIPALIEIIILLTIIKMEIPKQSKAVLEGAIIGYFSHFFATFFENYLNAFPLHKKSNVVLIFISLQPFLSLILNKLFLGILLPAVQIVAVLILTIGALGILFITGSTTHLNQMDVTMGLAVVVLFICRNIAMKHIYLENINLHTRCNTKIISFLVISFLLVGIIGSAYNPSMKLDFFKTLLATSVHTVFTILMLTNFLKKYTTVMVAIFSMLSQFLCQNEVKDILLLFRNVKLFLLVSLCVCSVVIYIMSTYKFTEQSEFTVRPNDRYTRLEFTVFIVIILALFFYFLPLKVSSRDIKNFKHFGFNSVLRIF</sequence>
<feature type="transmembrane region" description="Helical" evidence="1">
    <location>
        <begin position="42"/>
        <end position="61"/>
    </location>
</feature>
<evidence type="ECO:0000256" key="1">
    <source>
        <dbReference type="SAM" id="Phobius"/>
    </source>
</evidence>
<dbReference type="KEGG" id="obi:106881517"/>
<feature type="transmembrane region" description="Helical" evidence="1">
    <location>
        <begin position="102"/>
        <end position="120"/>
    </location>
</feature>
<organism evidence="2">
    <name type="scientific">Octopus bimaculoides</name>
    <name type="common">California two-spotted octopus</name>
    <dbReference type="NCBI Taxonomy" id="37653"/>
    <lineage>
        <taxon>Eukaryota</taxon>
        <taxon>Metazoa</taxon>
        <taxon>Spiralia</taxon>
        <taxon>Lophotrochozoa</taxon>
        <taxon>Mollusca</taxon>
        <taxon>Cephalopoda</taxon>
        <taxon>Coleoidea</taxon>
        <taxon>Octopodiformes</taxon>
        <taxon>Octopoda</taxon>
        <taxon>Incirrata</taxon>
        <taxon>Octopodidae</taxon>
        <taxon>Octopus</taxon>
    </lineage>
</organism>
<feature type="transmembrane region" description="Helical" evidence="1">
    <location>
        <begin position="73"/>
        <end position="90"/>
    </location>
</feature>
<feature type="transmembrane region" description="Helical" evidence="1">
    <location>
        <begin position="162"/>
        <end position="178"/>
    </location>
</feature>
<dbReference type="EMBL" id="KQ427011">
    <property type="protein sequence ID" value="KOF67519.1"/>
    <property type="molecule type" value="Genomic_DNA"/>
</dbReference>
<feature type="transmembrane region" description="Helical" evidence="1">
    <location>
        <begin position="280"/>
        <end position="297"/>
    </location>
</feature>
<name>A0A0L8FS64_OCTBM</name>
<dbReference type="AlphaFoldDB" id="A0A0L8FS64"/>
<gene>
    <name evidence="2" type="ORF">OCBIM_22009460mg</name>
</gene>
<reference evidence="2" key="1">
    <citation type="submission" date="2015-07" db="EMBL/GenBank/DDBJ databases">
        <title>MeaNS - Measles Nucleotide Surveillance Program.</title>
        <authorList>
            <person name="Tran T."/>
            <person name="Druce J."/>
        </authorList>
    </citation>
    <scope>NUCLEOTIDE SEQUENCE</scope>
    <source>
        <strain evidence="2">UCB-OBI-ISO-001</strain>
        <tissue evidence="2">Gonad</tissue>
    </source>
</reference>
<feature type="transmembrane region" description="Helical" evidence="1">
    <location>
        <begin position="198"/>
        <end position="215"/>
    </location>
</feature>
<accession>A0A0L8FS64</accession>
<feature type="transmembrane region" description="Helical" evidence="1">
    <location>
        <begin position="127"/>
        <end position="150"/>
    </location>
</feature>
<dbReference type="OMA" id="RNICCKH"/>
<keyword evidence="1" id="KW-0812">Transmembrane</keyword>
<keyword evidence="1" id="KW-1133">Transmembrane helix</keyword>
<feature type="transmembrane region" description="Helical" evidence="1">
    <location>
        <begin position="317"/>
        <end position="335"/>
    </location>
</feature>
<evidence type="ECO:0008006" key="3">
    <source>
        <dbReference type="Google" id="ProtNLM"/>
    </source>
</evidence>
<proteinExistence type="predicted"/>
<feature type="transmembrane region" description="Helical" evidence="1">
    <location>
        <begin position="12"/>
        <end position="36"/>
    </location>
</feature>